<accession>A0A8J9X5L5</accession>
<reference evidence="3" key="1">
    <citation type="submission" date="2022-02" db="EMBL/GenBank/DDBJ databases">
        <authorList>
            <person name="Giguere J D."/>
        </authorList>
    </citation>
    <scope>NUCLEOTIDE SEQUENCE</scope>
    <source>
        <strain evidence="3">CCAP 1055/1</strain>
    </source>
</reference>
<name>A0A8J9X5L5_PHATR</name>
<evidence type="ECO:0000259" key="2">
    <source>
        <dbReference type="PROSITE" id="PS51471"/>
    </source>
</evidence>
<dbReference type="SUPFAM" id="SSF48452">
    <property type="entry name" value="TPR-like"/>
    <property type="match status" value="1"/>
</dbReference>
<proteinExistence type="predicted"/>
<gene>
    <name evidence="3" type="ORF">PTTT1_LOCUS41586</name>
</gene>
<dbReference type="EMBL" id="OU594945">
    <property type="protein sequence ID" value="CAG9289413.1"/>
    <property type="molecule type" value="Genomic_DNA"/>
</dbReference>
<feature type="signal peptide" evidence="1">
    <location>
        <begin position="1"/>
        <end position="22"/>
    </location>
</feature>
<dbReference type="AlphaFoldDB" id="A0A8J9X5L5"/>
<feature type="chain" id="PRO_5035458310" description="Fe2OG dioxygenase domain-containing protein" evidence="1">
    <location>
        <begin position="23"/>
        <end position="559"/>
    </location>
</feature>
<feature type="domain" description="Fe2OG dioxygenase" evidence="2">
    <location>
        <begin position="241"/>
        <end position="346"/>
    </location>
</feature>
<protein>
    <recommendedName>
        <fullName evidence="2">Fe2OG dioxygenase domain-containing protein</fullName>
    </recommendedName>
</protein>
<dbReference type="Proteomes" id="UP000836788">
    <property type="component" value="Chromosome 4"/>
</dbReference>
<evidence type="ECO:0000256" key="1">
    <source>
        <dbReference type="SAM" id="SignalP"/>
    </source>
</evidence>
<evidence type="ECO:0000313" key="3">
    <source>
        <dbReference type="EMBL" id="CAG9289413.1"/>
    </source>
</evidence>
<dbReference type="InterPro" id="IPR005123">
    <property type="entry name" value="Oxoglu/Fe-dep_dioxygenase_dom"/>
</dbReference>
<dbReference type="PROSITE" id="PS51471">
    <property type="entry name" value="FE2OG_OXY"/>
    <property type="match status" value="1"/>
</dbReference>
<organism evidence="3">
    <name type="scientific">Phaeodactylum tricornutum</name>
    <name type="common">Diatom</name>
    <dbReference type="NCBI Taxonomy" id="2850"/>
    <lineage>
        <taxon>Eukaryota</taxon>
        <taxon>Sar</taxon>
        <taxon>Stramenopiles</taxon>
        <taxon>Ochrophyta</taxon>
        <taxon>Bacillariophyta</taxon>
        <taxon>Bacillariophyceae</taxon>
        <taxon>Bacillariophycidae</taxon>
        <taxon>Naviculales</taxon>
        <taxon>Phaeodactylaceae</taxon>
        <taxon>Phaeodactylum</taxon>
    </lineage>
</organism>
<sequence length="559" mass="62941">MSWPTVRNVQKLILLTIQVVSSFVPRPTARSRLQWTTRATASCRLLSSTEGPNRDDLPTPIYHHIDLYNENSYTDDVETVLGRVDGFMRLLEQQEAWPLLHESKIRDRIHSQHTRDCEAASLNLAPESPVLRDQQCSTRYEWIFSGTKSYPLAAQSLEPILNTTAISTIREAAEAHWENPAFCTSRFTYQRPGNYEAHVTDLGERVRSIVNETLTTRIYPLIRDVFWNDPTCSLAPVDQLCVYDALYIRYNSTQAKLLDHIGAGQPLHRDLGLISINIRLNNDFEGGGTFFENQLLDRKESDLEPGITPLTPLERGHVLLHKSSERHAGASTVDGVRDILVFFVSGVSCETGSGSGSTVPMPIQSAIAKQSRGYCDDCYSNNPLRAIFCRIAHQRYAVRVAPSDGEAWQYLGTAFMEYDTYLAVMKASAGLRGAVLQTATRCLQLATRLTPCDSRVWNNLALTLNRQWKLKSDASLLNTTEMAFATAHQLLKMSREKCDVEGELDNVNVNYGLFLSNQDRFMEAGCILEGTALKKIIDQDCGKAVEDAYELWKFCRQQQ</sequence>
<dbReference type="InterPro" id="IPR011990">
    <property type="entry name" value="TPR-like_helical_dom_sf"/>
</dbReference>
<dbReference type="Gene3D" id="1.25.40.10">
    <property type="entry name" value="Tetratricopeptide repeat domain"/>
    <property type="match status" value="1"/>
</dbReference>
<keyword evidence="1" id="KW-0732">Signal</keyword>
<dbReference type="OMA" id="SRFTYQR"/>